<evidence type="ECO:0000313" key="3">
    <source>
        <dbReference type="EMBL" id="KAF9613399.1"/>
    </source>
</evidence>
<evidence type="ECO:0000313" key="4">
    <source>
        <dbReference type="Proteomes" id="UP000631114"/>
    </source>
</evidence>
<organism evidence="3 4">
    <name type="scientific">Coptis chinensis</name>
    <dbReference type="NCBI Taxonomy" id="261450"/>
    <lineage>
        <taxon>Eukaryota</taxon>
        <taxon>Viridiplantae</taxon>
        <taxon>Streptophyta</taxon>
        <taxon>Embryophyta</taxon>
        <taxon>Tracheophyta</taxon>
        <taxon>Spermatophyta</taxon>
        <taxon>Magnoliopsida</taxon>
        <taxon>Ranunculales</taxon>
        <taxon>Ranunculaceae</taxon>
        <taxon>Coptidoideae</taxon>
        <taxon>Coptis</taxon>
    </lineage>
</organism>
<dbReference type="Pfam" id="PF13041">
    <property type="entry name" value="PPR_2"/>
    <property type="match status" value="4"/>
</dbReference>
<feature type="repeat" description="PPR" evidence="2">
    <location>
        <begin position="177"/>
        <end position="211"/>
    </location>
</feature>
<dbReference type="Pfam" id="PF20431">
    <property type="entry name" value="E_motif"/>
    <property type="match status" value="1"/>
</dbReference>
<dbReference type="InterPro" id="IPR011990">
    <property type="entry name" value="TPR-like_helical_dom_sf"/>
</dbReference>
<dbReference type="AlphaFoldDB" id="A0A835IAR5"/>
<feature type="repeat" description="PPR" evidence="2">
    <location>
        <begin position="247"/>
        <end position="277"/>
    </location>
</feature>
<feature type="repeat" description="PPR" evidence="2">
    <location>
        <begin position="348"/>
        <end position="378"/>
    </location>
</feature>
<keyword evidence="1" id="KW-0677">Repeat</keyword>
<reference evidence="3 4" key="1">
    <citation type="submission" date="2020-10" db="EMBL/GenBank/DDBJ databases">
        <title>The Coptis chinensis genome and diversification of protoberbering-type alkaloids.</title>
        <authorList>
            <person name="Wang B."/>
            <person name="Shu S."/>
            <person name="Song C."/>
            <person name="Liu Y."/>
        </authorList>
    </citation>
    <scope>NUCLEOTIDE SEQUENCE [LARGE SCALE GENOMIC DNA]</scope>
    <source>
        <strain evidence="3">HL-2020</strain>
        <tissue evidence="3">Leaf</tissue>
    </source>
</reference>
<dbReference type="Pfam" id="PF01535">
    <property type="entry name" value="PPR"/>
    <property type="match status" value="3"/>
</dbReference>
<name>A0A835IAR5_9MAGN</name>
<feature type="repeat" description="PPR" evidence="2">
    <location>
        <begin position="379"/>
        <end position="413"/>
    </location>
</feature>
<accession>A0A835IAR5</accession>
<comment type="caution">
    <text evidence="3">The sequence shown here is derived from an EMBL/GenBank/DDBJ whole genome shotgun (WGS) entry which is preliminary data.</text>
</comment>
<dbReference type="InterPro" id="IPR046848">
    <property type="entry name" value="E_motif"/>
</dbReference>
<dbReference type="SUPFAM" id="SSF48452">
    <property type="entry name" value="TPR-like"/>
    <property type="match status" value="1"/>
</dbReference>
<keyword evidence="4" id="KW-1185">Reference proteome</keyword>
<dbReference type="Gene3D" id="1.25.40.10">
    <property type="entry name" value="Tetratricopeptide repeat domain"/>
    <property type="match status" value="4"/>
</dbReference>
<dbReference type="FunFam" id="1.25.40.10:FF:000184">
    <property type="entry name" value="Pentatricopeptide repeat-containing protein, chloroplastic"/>
    <property type="match status" value="1"/>
</dbReference>
<evidence type="ECO:0000256" key="2">
    <source>
        <dbReference type="PROSITE-ProRule" id="PRU00708"/>
    </source>
</evidence>
<feature type="repeat" description="PPR" evidence="2">
    <location>
        <begin position="76"/>
        <end position="110"/>
    </location>
</feature>
<dbReference type="FunFam" id="1.25.40.10:FF:000436">
    <property type="entry name" value="Pentatricopeptide repeat-containing protein At5g39350 family"/>
    <property type="match status" value="1"/>
</dbReference>
<dbReference type="EMBL" id="JADFTS010000003">
    <property type="protein sequence ID" value="KAF9613399.1"/>
    <property type="molecule type" value="Genomic_DNA"/>
</dbReference>
<protein>
    <recommendedName>
        <fullName evidence="5">Pentatricopeptide repeat-containing protein</fullName>
    </recommendedName>
</protein>
<dbReference type="PROSITE" id="PS51375">
    <property type="entry name" value="PPR"/>
    <property type="match status" value="6"/>
</dbReference>
<dbReference type="InterPro" id="IPR046960">
    <property type="entry name" value="PPR_At4g14850-like_plant"/>
</dbReference>
<evidence type="ECO:0000256" key="1">
    <source>
        <dbReference type="ARBA" id="ARBA00022737"/>
    </source>
</evidence>
<dbReference type="FunFam" id="1.25.40.10:FF:000344">
    <property type="entry name" value="Pentatricopeptide repeat-containing protein"/>
    <property type="match status" value="1"/>
</dbReference>
<dbReference type="Proteomes" id="UP000631114">
    <property type="component" value="Unassembled WGS sequence"/>
</dbReference>
<gene>
    <name evidence="3" type="ORF">IFM89_008229</name>
</gene>
<dbReference type="FunFam" id="1.25.40.10:FF:000073">
    <property type="entry name" value="Pentatricopeptide repeat-containing protein chloroplastic"/>
    <property type="match status" value="1"/>
</dbReference>
<dbReference type="PANTHER" id="PTHR47926:SF422">
    <property type="entry name" value="PENTACOTRIPEPTIDE-REPEAT REGION OF PRORP DOMAIN-CONTAINING PROTEIN"/>
    <property type="match status" value="1"/>
</dbReference>
<proteinExistence type="predicted"/>
<dbReference type="PANTHER" id="PTHR47926">
    <property type="entry name" value="PENTATRICOPEPTIDE REPEAT-CONTAINING PROTEIN"/>
    <property type="match status" value="1"/>
</dbReference>
<dbReference type="GO" id="GO:0009451">
    <property type="term" value="P:RNA modification"/>
    <property type="evidence" value="ECO:0007669"/>
    <property type="project" value="InterPro"/>
</dbReference>
<dbReference type="InterPro" id="IPR002885">
    <property type="entry name" value="PPR_rpt"/>
</dbReference>
<dbReference type="NCBIfam" id="TIGR00756">
    <property type="entry name" value="PPR"/>
    <property type="match status" value="6"/>
</dbReference>
<evidence type="ECO:0008006" key="5">
    <source>
        <dbReference type="Google" id="ProtNLM"/>
    </source>
</evidence>
<sequence>MLSKGYFPDSYTYPIVIKACCAQVYGLGFGEMVHGQVLRNGFDSNMIIMSGFVNFYASFGRVEVGRKVFDYMPERDIVSWTSMISGYAQLNCCDECFVLFDEMRRVSVEPNKITVLSLLSACGNVRDLDRGKWIHSYVFDNKMEGDIVVGNALVNMYAKCGCMSSALEVFRNISTANTVSWNVLIGGFLQNGFPSEALRLFHEMKKSDIRPNEITFVNTLSACAQLGDLEQGKVLHNYVVENNIGYDIFIGNALINMYSKCGNLKRAVCVFCQMPDKDVFSWTTLVSGYVQGSKFKEALTLFEEMQMSGVEPNEVTLVSLLSACAQTGALDQGKWIHNYIEEHSVRQDVCLGNALIDMYVKCGSIKSALQLFHRMHSKDTSSWNALMGGLAMHGHGREALILFSQMQRVGDTRPDCVTYTNVLCACTHSGMVREGYHLFNSMSSLYGITPTIEHYGCMVDLLGRAGHLEEAIDFIEKMPVEPNHIILGSLLSACCVHHKVELGKKIAQHIIKLAPDDEGVYVLISNLYAEAGRWDDVKRIRSLMGNRGMEKSPGCSLIEVDGVVQEFHVGEVKHQNSILIYSIIDSLLRQSKQAFSNSSGHDVLLDVDIGAALIS</sequence>
<dbReference type="GO" id="GO:0003723">
    <property type="term" value="F:RNA binding"/>
    <property type="evidence" value="ECO:0007669"/>
    <property type="project" value="InterPro"/>
</dbReference>
<feature type="repeat" description="PPR" evidence="2">
    <location>
        <begin position="278"/>
        <end position="312"/>
    </location>
</feature>
<dbReference type="OrthoDB" id="185373at2759"/>